<dbReference type="InterPro" id="IPR022966">
    <property type="entry name" value="RNase_II/R_CS"/>
</dbReference>
<dbReference type="SUPFAM" id="SSF50249">
    <property type="entry name" value="Nucleic acid-binding proteins"/>
    <property type="match status" value="3"/>
</dbReference>
<dbReference type="WBParaSite" id="ECPE_0000333001-mRNA-1">
    <property type="protein sequence ID" value="ECPE_0000333001-mRNA-1"/>
    <property type="gene ID" value="ECPE_0000333001"/>
</dbReference>
<reference evidence="3" key="1">
    <citation type="submission" date="2016-06" db="UniProtKB">
        <authorList>
            <consortium name="WormBaseParasite"/>
        </authorList>
    </citation>
    <scope>IDENTIFICATION</scope>
</reference>
<dbReference type="PANTHER" id="PTHR23355:SF9">
    <property type="entry name" value="DIS3-LIKE EXONUCLEASE 2"/>
    <property type="match status" value="1"/>
</dbReference>
<organism evidence="3">
    <name type="scientific">Echinostoma caproni</name>
    <dbReference type="NCBI Taxonomy" id="27848"/>
    <lineage>
        <taxon>Eukaryota</taxon>
        <taxon>Metazoa</taxon>
        <taxon>Spiralia</taxon>
        <taxon>Lophotrochozoa</taxon>
        <taxon>Platyhelminthes</taxon>
        <taxon>Trematoda</taxon>
        <taxon>Digenea</taxon>
        <taxon>Plagiorchiida</taxon>
        <taxon>Echinostomata</taxon>
        <taxon>Echinostomatoidea</taxon>
        <taxon>Echinostomatidae</taxon>
        <taxon>Echinostoma</taxon>
    </lineage>
</organism>
<dbReference type="InterPro" id="IPR012340">
    <property type="entry name" value="NA-bd_OB-fold"/>
</dbReference>
<dbReference type="Gene3D" id="2.40.50.140">
    <property type="entry name" value="Nucleic acid-binding proteins"/>
    <property type="match status" value="1"/>
</dbReference>
<evidence type="ECO:0000256" key="1">
    <source>
        <dbReference type="SAM" id="MobiDB-lite"/>
    </source>
</evidence>
<dbReference type="GO" id="GO:0000175">
    <property type="term" value="F:3'-5'-RNA exonuclease activity"/>
    <property type="evidence" value="ECO:0007669"/>
    <property type="project" value="TreeGrafter"/>
</dbReference>
<accession>A0A183A8P2</accession>
<dbReference type="Pfam" id="PF00773">
    <property type="entry name" value="RNB"/>
    <property type="match status" value="2"/>
</dbReference>
<dbReference type="Pfam" id="PF17849">
    <property type="entry name" value="OB_Dis3"/>
    <property type="match status" value="1"/>
</dbReference>
<dbReference type="Gene3D" id="2.40.50.690">
    <property type="match status" value="1"/>
</dbReference>
<evidence type="ECO:0000259" key="2">
    <source>
        <dbReference type="SMART" id="SM00955"/>
    </source>
</evidence>
<dbReference type="InterPro" id="IPR050180">
    <property type="entry name" value="RNR_Ribonuclease"/>
</dbReference>
<dbReference type="PROSITE" id="PS01175">
    <property type="entry name" value="RIBONUCLEASE_II"/>
    <property type="match status" value="2"/>
</dbReference>
<evidence type="ECO:0000313" key="3">
    <source>
        <dbReference type="WBParaSite" id="ECPE_0000333001-mRNA-1"/>
    </source>
</evidence>
<proteinExistence type="predicted"/>
<dbReference type="InterPro" id="IPR001900">
    <property type="entry name" value="RNase_II/R"/>
</dbReference>
<dbReference type="GO" id="GO:0003723">
    <property type="term" value="F:RNA binding"/>
    <property type="evidence" value="ECO:0007669"/>
    <property type="project" value="InterPro"/>
</dbReference>
<dbReference type="SMART" id="SM00955">
    <property type="entry name" value="RNB"/>
    <property type="match status" value="2"/>
</dbReference>
<dbReference type="GO" id="GO:0010587">
    <property type="term" value="P:miRNA catabolic process"/>
    <property type="evidence" value="ECO:0007669"/>
    <property type="project" value="TreeGrafter"/>
</dbReference>
<protein>
    <submittedName>
        <fullName evidence="3">RNB domain-containing protein</fullName>
    </submittedName>
</protein>
<dbReference type="PANTHER" id="PTHR23355">
    <property type="entry name" value="RIBONUCLEASE"/>
    <property type="match status" value="1"/>
</dbReference>
<dbReference type="GO" id="GO:0000932">
    <property type="term" value="C:P-body"/>
    <property type="evidence" value="ECO:0007669"/>
    <property type="project" value="TreeGrafter"/>
</dbReference>
<sequence length="1705" mass="191345">LIGTELTKKIADDLESSADPPELSSSATPWWSVIQRTARVVGIIHALNPRACMGRLVLPIRKKSDQTNDSTANDVNNTPTANSSNWSFANLVHSDTRVPRILIPRSACPEAFKRHPESYAVTQFVARITDWPDTSLLPRGELLRNLSTDSSKLLETETERILVNTGFTLGLNNVNYFPDSVVQSVQSAVVAAEANLSREIALRRDLRSQCTITIDPSTARDLDDALHCRILGKDEREKLTTQGYPDAFYEVGIHIADVSYFVRSDSAVDLEAAQRSTTIYLVQLCVPMLPRLLCEQLCSLNVGEDKLAFSAIFTVSQEGEYMIDHPDACDPECAPSVEAPHTVKSVSNMVLMLHELATHRRKRRFAGGSLRLDTVKLRFTLDDDNQHPVGVNPYIHMPSNWLVEEWMLAANEAVAVHLAQNLPQTAFLRRHPAPSLKQLNDVATLLESVGISVDTGTAGCIQASICRIAGRPLETGFRYSPQLAALCAEMSTEPFLLELEVADRLETMNLNDSHSDQNIPNNPTYEERKDKLKFEARLLLLVSLLTKSMNLAEYFCLGKLPNGITTNHYALNMQYYTHFTSPIRRYADVLVHRQLAAVLARTALQSGDHQTAKWYSETAMNDEVKPTDLQKQAEVCNSKKLSARLAGEDSAELFFTLFVMETGPLTEVCSVIGVLDHSFTVLLLSSGLTRRVYLNKLNLKSSQFVPSLRTGGRVSGSAKLCLLWNWDDSSALTNEQTKGPEDVVDTGETTKPPCDCFYMEIKFCDMVRCRVYTESTNSGDANDSKGNDISNSNETLPKMIKFMATPSALVSSEEAERFMKEGLAFQGQVRVISPSLAFVEHPVDKKRVVLFGRDRSQALHGDTVVVRLYPMGLWKVSGTCPSRDMDKSLSEGETTSSTALAEFPDSDSTASAEDTLDLDFSEAGSTRPPSAEDFYRLPSKFRDLFMYRTLDELTFDPNCSWPLDLPWNLNLSSPPMVWAPLPSQSLIRTGQVISIARKDPRSRRLIGQIAFFRPHVGRITRKTVPLPSDAPTDSAICLFVPNSTHHALVKLDPRSIPKVLCEQLGDMNELEPATQKILIEYGIEEKEFRPEHIQGLPEHPDHFIIPPAEYTYRKDFRSRCVFTIDPPSAKDIDDALHIERLKDGLYEVGIHIADVSYFVKPGTPLDLEAAERTTSVYLVQRITNAWFGRSIIRSCAKLSYDQALLLLKASGDGVSGMDWKTLRTLVPEPERPFSYDQLQRSLVWLNRIAQNLRKKRLENGALTLQKAKIEFDLPFTLFNQHPEPAVDCSQSEESSSTSTTANRTIWPRGYSIETPGPANHLIEEWMLAANQAVARRLFDEFWKQRFTKQYRVRRAIQSTFLNENKWPGVLLRRHDAPASADMKRLVALEQHNTRLKEEGYNDEERTALMDSLSHLIYVRMKMAKYFSLDDLVSSKFQSQTSSDIDRQKILDATWHFGLSVPLYTHFTSPIRRYADLLVHRQLGAILAGDHLISLTSKSDLIQQLHRFNYKAPWSSRFRPLNRIGEETAFVPSQLATQADWCNHRRMMSRRAQEASQRLFLTACLRDCGGLELYATVIDISISSIKLSLPGIGIIISVRLKQFLKNVTNWEVVSTPNSNEPKKNERSPTLRIEWTPTDAKIAADPQADCSQSPASFVREVSVLSVVPCRVYCLEDRLSLHADFLTSSPVVLNSAIPGRIISHSPCS</sequence>
<dbReference type="GO" id="GO:0006402">
    <property type="term" value="P:mRNA catabolic process"/>
    <property type="evidence" value="ECO:0007669"/>
    <property type="project" value="TreeGrafter"/>
</dbReference>
<dbReference type="InterPro" id="IPR041093">
    <property type="entry name" value="Dis3l2-like_C"/>
</dbReference>
<feature type="domain" description="RNB" evidence="2">
    <location>
        <begin position="203"/>
        <end position="601"/>
    </location>
</feature>
<dbReference type="InterPro" id="IPR041505">
    <property type="entry name" value="Dis3_CSD2"/>
</dbReference>
<name>A0A183A8P2_9TREM</name>
<feature type="domain" description="RNB" evidence="2">
    <location>
        <begin position="1113"/>
        <end position="1488"/>
    </location>
</feature>
<dbReference type="Pfam" id="PF17877">
    <property type="entry name" value="Dis3l2_C_term"/>
    <property type="match status" value="1"/>
</dbReference>
<dbReference type="Gene3D" id="2.40.50.700">
    <property type="match status" value="1"/>
</dbReference>
<feature type="region of interest" description="Disordered" evidence="1">
    <location>
        <begin position="882"/>
        <end position="911"/>
    </location>
</feature>